<evidence type="ECO:0000313" key="2">
    <source>
        <dbReference type="EMBL" id="PTB80628.1"/>
    </source>
</evidence>
<dbReference type="EMBL" id="KZ679127">
    <property type="protein sequence ID" value="PTB80628.1"/>
    <property type="molecule type" value="Genomic_DNA"/>
</dbReference>
<protein>
    <submittedName>
        <fullName evidence="2">Uncharacterized protein</fullName>
    </submittedName>
</protein>
<sequence>MQRRGLPPIRWRAGAPQTPLERAPSVDVLGGRCWHSSGSSGCATAPSLGSLALASPPPGSAATQPYPEELNELGLSWALLPLADEQLAHGYKYRAYSTNAYEDHPLSLILISSSPIFHSASRFTALSARPFVSAIVRLDADESWPLARVISYRSRPSISPGLHPVLNSGLLPTATTALNYHLRAPDQKRKRTQSTRESIEDLERRNFSKSKEDIAFARFSRREALCRLASKPWEAALPDLNHTIFQE</sequence>
<evidence type="ECO:0000313" key="3">
    <source>
        <dbReference type="Proteomes" id="UP000240760"/>
    </source>
</evidence>
<evidence type="ECO:0000256" key="1">
    <source>
        <dbReference type="SAM" id="MobiDB-lite"/>
    </source>
</evidence>
<name>A0A2T4CGH3_TRILO</name>
<keyword evidence="3" id="KW-1185">Reference proteome</keyword>
<dbReference type="Proteomes" id="UP000240760">
    <property type="component" value="Unassembled WGS sequence"/>
</dbReference>
<proteinExistence type="predicted"/>
<accession>A0A2T4CGH3</accession>
<feature type="region of interest" description="Disordered" evidence="1">
    <location>
        <begin position="1"/>
        <end position="22"/>
    </location>
</feature>
<reference evidence="2 3" key="1">
    <citation type="submission" date="2016-07" db="EMBL/GenBank/DDBJ databases">
        <title>Multiple horizontal gene transfer events from other fungi enriched the ability of initially mycotrophic Trichoderma (Ascomycota) to feed on dead plant biomass.</title>
        <authorList>
            <consortium name="DOE Joint Genome Institute"/>
            <person name="Aerts A."/>
            <person name="Atanasova L."/>
            <person name="Chenthamara K."/>
            <person name="Zhang J."/>
            <person name="Grujic M."/>
            <person name="Henrissat B."/>
            <person name="Kuo A."/>
            <person name="Salamov A."/>
            <person name="Lipzen A."/>
            <person name="Labutti K."/>
            <person name="Barry K."/>
            <person name="Miao Y."/>
            <person name="Rahimi M.J."/>
            <person name="Shen Q."/>
            <person name="Grigoriev I.V."/>
            <person name="Kubicek C.P."/>
            <person name="Druzhinina I.S."/>
        </authorList>
    </citation>
    <scope>NUCLEOTIDE SEQUENCE [LARGE SCALE GENOMIC DNA]</scope>
    <source>
        <strain evidence="2 3">ATCC 18648</strain>
    </source>
</reference>
<organism evidence="2 3">
    <name type="scientific">Trichoderma longibrachiatum ATCC 18648</name>
    <dbReference type="NCBI Taxonomy" id="983965"/>
    <lineage>
        <taxon>Eukaryota</taxon>
        <taxon>Fungi</taxon>
        <taxon>Dikarya</taxon>
        <taxon>Ascomycota</taxon>
        <taxon>Pezizomycotina</taxon>
        <taxon>Sordariomycetes</taxon>
        <taxon>Hypocreomycetidae</taxon>
        <taxon>Hypocreales</taxon>
        <taxon>Hypocreaceae</taxon>
        <taxon>Trichoderma</taxon>
    </lineage>
</organism>
<gene>
    <name evidence="2" type="ORF">M440DRAFT_1131143</name>
</gene>
<dbReference type="AlphaFoldDB" id="A0A2T4CGH3"/>